<evidence type="ECO:0000313" key="3">
    <source>
        <dbReference type="EMBL" id="KAJ5308141.1"/>
    </source>
</evidence>
<keyword evidence="4" id="KW-1185">Reference proteome</keyword>
<dbReference type="AlphaFoldDB" id="A0A9W9PSC8"/>
<reference evidence="3" key="1">
    <citation type="submission" date="2022-12" db="EMBL/GenBank/DDBJ databases">
        <authorList>
            <person name="Petersen C."/>
        </authorList>
    </citation>
    <scope>NUCLEOTIDE SEQUENCE</scope>
    <source>
        <strain evidence="3">IBT 21472</strain>
    </source>
</reference>
<name>A0A9W9PSC8_9EURO</name>
<feature type="region of interest" description="Disordered" evidence="1">
    <location>
        <begin position="358"/>
        <end position="438"/>
    </location>
</feature>
<evidence type="ECO:0000313" key="4">
    <source>
        <dbReference type="Proteomes" id="UP001147746"/>
    </source>
</evidence>
<feature type="compositionally biased region" description="Basic and acidic residues" evidence="1">
    <location>
        <begin position="403"/>
        <end position="412"/>
    </location>
</feature>
<feature type="region of interest" description="Disordered" evidence="1">
    <location>
        <begin position="1"/>
        <end position="23"/>
    </location>
</feature>
<feature type="transmembrane region" description="Helical" evidence="2">
    <location>
        <begin position="450"/>
        <end position="470"/>
    </location>
</feature>
<accession>A0A9W9PSC8</accession>
<evidence type="ECO:0000256" key="1">
    <source>
        <dbReference type="SAM" id="MobiDB-lite"/>
    </source>
</evidence>
<keyword evidence="2" id="KW-1133">Transmembrane helix</keyword>
<gene>
    <name evidence="3" type="ORF">N7476_008797</name>
</gene>
<organism evidence="3 4">
    <name type="scientific">Penicillium atrosanguineum</name>
    <dbReference type="NCBI Taxonomy" id="1132637"/>
    <lineage>
        <taxon>Eukaryota</taxon>
        <taxon>Fungi</taxon>
        <taxon>Dikarya</taxon>
        <taxon>Ascomycota</taxon>
        <taxon>Pezizomycotina</taxon>
        <taxon>Eurotiomycetes</taxon>
        <taxon>Eurotiomycetidae</taxon>
        <taxon>Eurotiales</taxon>
        <taxon>Aspergillaceae</taxon>
        <taxon>Penicillium</taxon>
    </lineage>
</organism>
<keyword evidence="2" id="KW-0472">Membrane</keyword>
<dbReference type="EMBL" id="JAPZBO010000008">
    <property type="protein sequence ID" value="KAJ5308141.1"/>
    <property type="molecule type" value="Genomic_DNA"/>
</dbReference>
<dbReference type="Proteomes" id="UP001147746">
    <property type="component" value="Unassembled WGS sequence"/>
</dbReference>
<reference evidence="3" key="2">
    <citation type="journal article" date="2023" name="IMA Fungus">
        <title>Comparative genomic study of the Penicillium genus elucidates a diverse pangenome and 15 lateral gene transfer events.</title>
        <authorList>
            <person name="Petersen C."/>
            <person name="Sorensen T."/>
            <person name="Nielsen M.R."/>
            <person name="Sondergaard T.E."/>
            <person name="Sorensen J.L."/>
            <person name="Fitzpatrick D.A."/>
            <person name="Frisvad J.C."/>
            <person name="Nielsen K.L."/>
        </authorList>
    </citation>
    <scope>NUCLEOTIDE SEQUENCE</scope>
    <source>
        <strain evidence="3">IBT 21472</strain>
    </source>
</reference>
<sequence>MAAPPEKWYQHAKAPKQRKSSPLKTIALGDGSYFPNEWDIEHVERVSPPGIESPPKRPARALVRDLSTIFGKRDSRFAAHPYMRLRGGTGGPGPSTLPAAPPVTPAIRGLPKMAHPRKAGEEMLVIPPTTSIFLEGNPGAWPIIYVGDDAPCPRVRFSLDPKDPNEGKDLSKDLIKKATGKWEIPGAVPTGDVRLSPTHAKYKAEYKAPRAFDSTIGLGGLQWVFDAGNNEAYWNGFTKDQIIEFMYRSVEEIMGDWVSRDQLRQSIKSGPLQKQVQYVEDPLPPLPSLPRKCFPEDRYGSQNLDGTMKRYENTRNFWDTYIRDDLATRPGEARDPRRLGMLSQRLFSHMREVFDRPDDVGNLLETSSDEDNSSTTRVREGRLGTPRPGLPSPIVSRTYPRRNPTEAFKETCGDPMEMDPPNDPELGLDPMDTTEDGGGRTARVGEYKCVWVCVIVLVLSMFLCLFLYSFKIIR</sequence>
<proteinExistence type="predicted"/>
<keyword evidence="2" id="KW-0812">Transmembrane</keyword>
<comment type="caution">
    <text evidence="3">The sequence shown here is derived from an EMBL/GenBank/DDBJ whole genome shotgun (WGS) entry which is preliminary data.</text>
</comment>
<evidence type="ECO:0000256" key="2">
    <source>
        <dbReference type="SAM" id="Phobius"/>
    </source>
</evidence>
<protein>
    <submittedName>
        <fullName evidence="3">Uncharacterized protein</fullName>
    </submittedName>
</protein>